<dbReference type="EMBL" id="LR798198">
    <property type="protein sequence ID" value="CAB5155752.1"/>
    <property type="molecule type" value="Genomic_DNA"/>
</dbReference>
<organism evidence="1">
    <name type="scientific">uncultured Caudovirales phage</name>
    <dbReference type="NCBI Taxonomy" id="2100421"/>
    <lineage>
        <taxon>Viruses</taxon>
        <taxon>Duplodnaviria</taxon>
        <taxon>Heunggongvirae</taxon>
        <taxon>Uroviricota</taxon>
        <taxon>Caudoviricetes</taxon>
        <taxon>Peduoviridae</taxon>
        <taxon>Maltschvirus</taxon>
        <taxon>Maltschvirus maltsch</taxon>
    </lineage>
</organism>
<evidence type="ECO:0000313" key="1">
    <source>
        <dbReference type="EMBL" id="CAB5155752.1"/>
    </source>
</evidence>
<evidence type="ECO:0008006" key="2">
    <source>
        <dbReference type="Google" id="ProtNLM"/>
    </source>
</evidence>
<protein>
    <recommendedName>
        <fullName evidence="2">Tail tubular protein B</fullName>
    </recommendedName>
</protein>
<sequence>MSARTTVLPNLLNGVSTQAAALRLLTQGEAQVNGYSTLTNGLLKRPQSLLLKNMGTIANATNAYTHMINRDAVERYYVMITNGDLKVYDLLGNQKTVNFPNGKAYLTNATPQSGFSAVTVADYTFVVNRSVVAAMSSARTPTRWPEALVNVLAGNYMKRYKIILNGNVCANYITGDGAADSNSPDSSQRAAARQETAALATNLIASALCWGTNNPGVTFNGFYVTDGEDAISNAGDGAISTALINNLTSTYWELWKSDSSIYMNAKGSDFTVRVEDGFNGNAMKVVKKKCQRFTDLPLKAPDGFHVEITGESSNNFDNYYVKFEASQNTTVMEGVWKETTAQNVAYQFDNSTLPHVLVRESDGTFTFKRATWGDRTVGDDNSSPVPSFIGQKINDMFYHRGRLGVIAGENVVLSASGDVFNFWRKTVTAVLDTDPIDIGSSFPKVSVFKHAQSYNGDLLLFSEGLQARLTGGDMLTPKSAAMKLIGEYTMDTTVKPISTGTLLYWTALDNNRTIMRELWLDELGNIQQPLESNSHCPDFLPKNIFKLASSIDLNMMVTVSSDYPTRLYVYKYYWNGKDKPQASWSYWDLGKQIISADFIGTDLYVLIQDGTDTRLLKMPCQVNAADTGMSFSILLDQRVTLSGGAYDSTLNRTSYTVPYTVPSNMEAWSGYSASGVVKPGRKFVVDSIVATTIRLVGDTRNETVYAGIPYTFRYRFSPFYIRVDNGNGSNLVATEGRTQVLRVRLTYAKSIYFSVQVGHETRSTASYTINDHVLDNPLLSTTDIYPEDGDYSFPVKAENDKCWIDILNDKAVPHSIVSAEWVGLWYPKSRRM</sequence>
<accession>A0A6J7WAP7</accession>
<reference evidence="1" key="1">
    <citation type="submission" date="2020-05" db="EMBL/GenBank/DDBJ databases">
        <authorList>
            <person name="Chiriac C."/>
            <person name="Salcher M."/>
            <person name="Ghai R."/>
            <person name="Kavagutti S V."/>
        </authorList>
    </citation>
    <scope>NUCLEOTIDE SEQUENCE</scope>
</reference>
<dbReference type="InterPro" id="IPR058003">
    <property type="entry name" value="Phage_gp12"/>
</dbReference>
<name>A0A6J7WAP7_9CAUD</name>
<gene>
    <name evidence="1" type="ORF">UFOVP149_27</name>
</gene>
<proteinExistence type="predicted"/>
<dbReference type="Pfam" id="PF25675">
    <property type="entry name" value="Phage_nozzle"/>
    <property type="match status" value="1"/>
</dbReference>